<evidence type="ECO:0000256" key="2">
    <source>
        <dbReference type="ARBA" id="ARBA00022448"/>
    </source>
</evidence>
<protein>
    <submittedName>
        <fullName evidence="8">MFS transporter</fullName>
    </submittedName>
</protein>
<evidence type="ECO:0000256" key="4">
    <source>
        <dbReference type="ARBA" id="ARBA00022692"/>
    </source>
</evidence>
<comment type="caution">
    <text evidence="8">The sequence shown here is derived from an EMBL/GenBank/DDBJ whole genome shotgun (WGS) entry which is preliminary data.</text>
</comment>
<evidence type="ECO:0000256" key="7">
    <source>
        <dbReference type="SAM" id="Phobius"/>
    </source>
</evidence>
<evidence type="ECO:0000256" key="3">
    <source>
        <dbReference type="ARBA" id="ARBA00022475"/>
    </source>
</evidence>
<reference evidence="8 9" key="1">
    <citation type="submission" date="2024-06" db="EMBL/GenBank/DDBJ databases">
        <title>The Natural Products Discovery Center: Release of the First 8490 Sequenced Strains for Exploring Actinobacteria Biosynthetic Diversity.</title>
        <authorList>
            <person name="Kalkreuter E."/>
            <person name="Kautsar S.A."/>
            <person name="Yang D."/>
            <person name="Bader C.D."/>
            <person name="Teijaro C.N."/>
            <person name="Fluegel L."/>
            <person name="Davis C.M."/>
            <person name="Simpson J.R."/>
            <person name="Lauterbach L."/>
            <person name="Steele A.D."/>
            <person name="Gui C."/>
            <person name="Meng S."/>
            <person name="Li G."/>
            <person name="Viehrig K."/>
            <person name="Ye F."/>
            <person name="Su P."/>
            <person name="Kiefer A.F."/>
            <person name="Nichols A."/>
            <person name="Cepeda A.J."/>
            <person name="Yan W."/>
            <person name="Fan B."/>
            <person name="Jiang Y."/>
            <person name="Adhikari A."/>
            <person name="Zheng C.-J."/>
            <person name="Schuster L."/>
            <person name="Cowan T.M."/>
            <person name="Smanski M.J."/>
            <person name="Chevrette M.G."/>
            <person name="De Carvalho L.P.S."/>
            <person name="Shen B."/>
        </authorList>
    </citation>
    <scope>NUCLEOTIDE SEQUENCE [LARGE SCALE GENOMIC DNA]</scope>
    <source>
        <strain evidence="8 9">NPDC047833</strain>
    </source>
</reference>
<dbReference type="InterPro" id="IPR036259">
    <property type="entry name" value="MFS_trans_sf"/>
</dbReference>
<keyword evidence="9" id="KW-1185">Reference proteome</keyword>
<comment type="subcellular location">
    <subcellularLocation>
        <location evidence="1">Cell membrane</location>
        <topology evidence="1">Multi-pass membrane protein</topology>
    </subcellularLocation>
</comment>
<accession>A0ABV3LZJ4</accession>
<dbReference type="EMBL" id="JBEYRS010000010">
    <property type="protein sequence ID" value="MEW2364876.1"/>
    <property type="molecule type" value="Genomic_DNA"/>
</dbReference>
<evidence type="ECO:0000256" key="6">
    <source>
        <dbReference type="ARBA" id="ARBA00023136"/>
    </source>
</evidence>
<dbReference type="InterPro" id="IPR050171">
    <property type="entry name" value="MFS_Transporters"/>
</dbReference>
<feature type="transmembrane region" description="Helical" evidence="7">
    <location>
        <begin position="80"/>
        <end position="104"/>
    </location>
</feature>
<organism evidence="8 9">
    <name type="scientific">Streptomyces huasconensis</name>
    <dbReference type="NCBI Taxonomy" id="1854574"/>
    <lineage>
        <taxon>Bacteria</taxon>
        <taxon>Bacillati</taxon>
        <taxon>Actinomycetota</taxon>
        <taxon>Actinomycetes</taxon>
        <taxon>Kitasatosporales</taxon>
        <taxon>Streptomycetaceae</taxon>
        <taxon>Streptomyces</taxon>
    </lineage>
</organism>
<dbReference type="RefSeq" id="WP_359781974.1">
    <property type="nucleotide sequence ID" value="NZ_JBEYRR010000010.1"/>
</dbReference>
<feature type="transmembrane region" description="Helical" evidence="7">
    <location>
        <begin position="213"/>
        <end position="234"/>
    </location>
</feature>
<feature type="transmembrane region" description="Helical" evidence="7">
    <location>
        <begin position="143"/>
        <end position="161"/>
    </location>
</feature>
<feature type="transmembrane region" description="Helical" evidence="7">
    <location>
        <begin position="167"/>
        <end position="192"/>
    </location>
</feature>
<dbReference type="PANTHER" id="PTHR23517:SF3">
    <property type="entry name" value="INTEGRAL MEMBRANE TRANSPORT PROTEIN"/>
    <property type="match status" value="1"/>
</dbReference>
<proteinExistence type="predicted"/>
<dbReference type="InterPro" id="IPR011701">
    <property type="entry name" value="MFS"/>
</dbReference>
<feature type="transmembrane region" description="Helical" evidence="7">
    <location>
        <begin position="246"/>
        <end position="268"/>
    </location>
</feature>
<keyword evidence="4 7" id="KW-0812">Transmembrane</keyword>
<evidence type="ECO:0000313" key="9">
    <source>
        <dbReference type="Proteomes" id="UP001553843"/>
    </source>
</evidence>
<dbReference type="PANTHER" id="PTHR23517">
    <property type="entry name" value="RESISTANCE PROTEIN MDTM, PUTATIVE-RELATED-RELATED"/>
    <property type="match status" value="1"/>
</dbReference>
<keyword evidence="5 7" id="KW-1133">Transmembrane helix</keyword>
<keyword evidence="3" id="KW-1003">Cell membrane</keyword>
<evidence type="ECO:0000256" key="1">
    <source>
        <dbReference type="ARBA" id="ARBA00004651"/>
    </source>
</evidence>
<dbReference type="Proteomes" id="UP001553843">
    <property type="component" value="Unassembled WGS sequence"/>
</dbReference>
<keyword evidence="2" id="KW-0813">Transport</keyword>
<feature type="transmembrane region" description="Helical" evidence="7">
    <location>
        <begin position="280"/>
        <end position="297"/>
    </location>
</feature>
<name>A0ABV3LZJ4_9ACTN</name>
<evidence type="ECO:0000313" key="8">
    <source>
        <dbReference type="EMBL" id="MEW2364876.1"/>
    </source>
</evidence>
<feature type="transmembrane region" description="Helical" evidence="7">
    <location>
        <begin position="48"/>
        <end position="68"/>
    </location>
</feature>
<dbReference type="Pfam" id="PF07690">
    <property type="entry name" value="MFS_1"/>
    <property type="match status" value="1"/>
</dbReference>
<evidence type="ECO:0000256" key="5">
    <source>
        <dbReference type="ARBA" id="ARBA00022989"/>
    </source>
</evidence>
<sequence length="415" mass="42481">MPIRVLPPSGAPRVLAAAQLSNSVGDGAYYVSSALYFTRVVGLSPTQIGLGLAVAWGIGSVAGVPLGALADRWGPRAASVLLAVATGAAVASFLFVGSFALFLAAAVVYAVAQCGLAAARQALLAGLVAPAERTDVLAHLQSTLNAGLAVGAALGGLALRYDTAEAYHAVFALDAVSFVLCAAVLLRLPVVARSTAARGDGEPRLAVLRDRPYAVVTLLNAVLLLRMPLLSLAIPLWTVERTDAPGWLVSALFVLNTLAVMVFQVRLARGVTGLVTAARAVRHSGLVMFGSCAVFAVSAARLAPWAAAAVLVIGAALHVVAEMRHSAGSWQIGLALAPARHVGQYQGFYGTGVPVARTLGPLLLTWLLVVGGVPGWLVLGAVFLAASLLMGPAVRWAERSLRPGGVPGTARPSLV</sequence>
<keyword evidence="6 7" id="KW-0472">Membrane</keyword>
<dbReference type="SUPFAM" id="SSF103473">
    <property type="entry name" value="MFS general substrate transporter"/>
    <property type="match status" value="1"/>
</dbReference>
<dbReference type="Gene3D" id="1.20.1250.20">
    <property type="entry name" value="MFS general substrate transporter like domains"/>
    <property type="match status" value="1"/>
</dbReference>
<gene>
    <name evidence="8" type="ORF">AB0887_23395</name>
</gene>